<evidence type="ECO:0000259" key="16">
    <source>
        <dbReference type="PROSITE" id="PS50885"/>
    </source>
</evidence>
<dbReference type="CDD" id="cd00075">
    <property type="entry name" value="HATPase"/>
    <property type="match status" value="1"/>
</dbReference>
<proteinExistence type="predicted"/>
<evidence type="ECO:0000313" key="17">
    <source>
        <dbReference type="EMBL" id="MSS35455.1"/>
    </source>
</evidence>
<dbReference type="PANTHER" id="PTHR45528:SF1">
    <property type="entry name" value="SENSOR HISTIDINE KINASE CPXA"/>
    <property type="match status" value="1"/>
</dbReference>
<evidence type="ECO:0000256" key="12">
    <source>
        <dbReference type="ARBA" id="ARBA00023012"/>
    </source>
</evidence>
<evidence type="ECO:0000256" key="2">
    <source>
        <dbReference type="ARBA" id="ARBA00004651"/>
    </source>
</evidence>
<dbReference type="Proteomes" id="UP000429958">
    <property type="component" value="Unassembled WGS sequence"/>
</dbReference>
<dbReference type="SMART" id="SM00388">
    <property type="entry name" value="HisKA"/>
    <property type="match status" value="1"/>
</dbReference>
<dbReference type="Pfam" id="PF02518">
    <property type="entry name" value="HATPase_c"/>
    <property type="match status" value="1"/>
</dbReference>
<keyword evidence="4" id="KW-1003">Cell membrane</keyword>
<dbReference type="Gene3D" id="6.10.340.10">
    <property type="match status" value="1"/>
</dbReference>
<evidence type="ECO:0000259" key="15">
    <source>
        <dbReference type="PROSITE" id="PS50109"/>
    </source>
</evidence>
<evidence type="ECO:0000256" key="7">
    <source>
        <dbReference type="ARBA" id="ARBA00022692"/>
    </source>
</evidence>
<dbReference type="PROSITE" id="PS50885">
    <property type="entry name" value="HAMP"/>
    <property type="match status" value="1"/>
</dbReference>
<dbReference type="InterPro" id="IPR003660">
    <property type="entry name" value="HAMP_dom"/>
</dbReference>
<keyword evidence="10" id="KW-0067">ATP-binding</keyword>
<dbReference type="CDD" id="cd06225">
    <property type="entry name" value="HAMP"/>
    <property type="match status" value="1"/>
</dbReference>
<name>A0A7X2TBG8_9CLOT</name>
<evidence type="ECO:0000256" key="14">
    <source>
        <dbReference type="SAM" id="Phobius"/>
    </source>
</evidence>
<feature type="domain" description="Histidine kinase" evidence="15">
    <location>
        <begin position="273"/>
        <end position="493"/>
    </location>
</feature>
<dbReference type="SUPFAM" id="SSF158472">
    <property type="entry name" value="HAMP domain-like"/>
    <property type="match status" value="1"/>
</dbReference>
<dbReference type="SMART" id="SM00304">
    <property type="entry name" value="HAMP"/>
    <property type="match status" value="1"/>
</dbReference>
<evidence type="ECO:0000256" key="10">
    <source>
        <dbReference type="ARBA" id="ARBA00022840"/>
    </source>
</evidence>
<dbReference type="SMART" id="SM00387">
    <property type="entry name" value="HATPase_c"/>
    <property type="match status" value="1"/>
</dbReference>
<comment type="subcellular location">
    <subcellularLocation>
        <location evidence="2">Cell membrane</location>
        <topology evidence="2">Multi-pass membrane protein</topology>
    </subcellularLocation>
</comment>
<keyword evidence="8" id="KW-0547">Nucleotide-binding</keyword>
<dbReference type="InterPro" id="IPR003661">
    <property type="entry name" value="HisK_dim/P_dom"/>
</dbReference>
<dbReference type="RefSeq" id="WP_154470870.1">
    <property type="nucleotide sequence ID" value="NZ_DBEWUL010000162.1"/>
</dbReference>
<dbReference type="AlphaFoldDB" id="A0A7X2TBG8"/>
<dbReference type="InterPro" id="IPR004358">
    <property type="entry name" value="Sig_transdc_His_kin-like_C"/>
</dbReference>
<dbReference type="InterPro" id="IPR036097">
    <property type="entry name" value="HisK_dim/P_sf"/>
</dbReference>
<dbReference type="FunFam" id="3.30.565.10:FF:000006">
    <property type="entry name" value="Sensor histidine kinase WalK"/>
    <property type="match status" value="1"/>
</dbReference>
<dbReference type="SUPFAM" id="SSF55874">
    <property type="entry name" value="ATPase domain of HSP90 chaperone/DNA topoisomerase II/histidine kinase"/>
    <property type="match status" value="1"/>
</dbReference>
<evidence type="ECO:0000256" key="3">
    <source>
        <dbReference type="ARBA" id="ARBA00012438"/>
    </source>
</evidence>
<keyword evidence="12" id="KW-0902">Two-component regulatory system</keyword>
<dbReference type="GO" id="GO:0000155">
    <property type="term" value="F:phosphorelay sensor kinase activity"/>
    <property type="evidence" value="ECO:0007669"/>
    <property type="project" value="InterPro"/>
</dbReference>
<dbReference type="InterPro" id="IPR050398">
    <property type="entry name" value="HssS/ArlS-like"/>
</dbReference>
<dbReference type="EC" id="2.7.13.3" evidence="3"/>
<evidence type="ECO:0000256" key="9">
    <source>
        <dbReference type="ARBA" id="ARBA00022777"/>
    </source>
</evidence>
<dbReference type="CDD" id="cd00082">
    <property type="entry name" value="HisKA"/>
    <property type="match status" value="1"/>
</dbReference>
<evidence type="ECO:0000313" key="18">
    <source>
        <dbReference type="Proteomes" id="UP000429958"/>
    </source>
</evidence>
<dbReference type="Pfam" id="PF00672">
    <property type="entry name" value="HAMP"/>
    <property type="match status" value="1"/>
</dbReference>
<keyword evidence="5" id="KW-0597">Phosphoprotein</keyword>
<dbReference type="GO" id="GO:0005524">
    <property type="term" value="F:ATP binding"/>
    <property type="evidence" value="ECO:0007669"/>
    <property type="project" value="UniProtKB-KW"/>
</dbReference>
<dbReference type="PROSITE" id="PS50109">
    <property type="entry name" value="HIS_KIN"/>
    <property type="match status" value="1"/>
</dbReference>
<dbReference type="SUPFAM" id="SSF47384">
    <property type="entry name" value="Homodimeric domain of signal transducing histidine kinase"/>
    <property type="match status" value="1"/>
</dbReference>
<dbReference type="InterPro" id="IPR005467">
    <property type="entry name" value="His_kinase_dom"/>
</dbReference>
<evidence type="ECO:0000256" key="6">
    <source>
        <dbReference type="ARBA" id="ARBA00022679"/>
    </source>
</evidence>
<sequence>MKLKTRLAIAFLTITFVPMLLFYLTVLALSSYQARSFSKEYGLTEQVDLFSGNSMQIFNRLTKRSQEEIRKTLDSNPDKYNDRTYLDSVNDELKSHYAYLILRKGDSIVYCGDDNKEANETLCDQLPRFDTIRGELEGGIYLDGESQHLIKQMDFKYPDGSLGSAFIISNVDDLVPEVKSLLREMMIMGASILITAGIILTLWVYRSILSPLNKLQIATKKIRDGNLDYVLDVDADDEIGQLCQDFEEMRIRLKENAEEKVQDDRENKELISNISHDLKTPITAIKGYVEGIMDGVASSPERLDKYIRTIYNKANDMDRLIDELTFYSKIDTNKIPYAFSKINVAQYFKDCVEEVGLDMEARGIELGYFNYVDEDVVVIADAEQMKRVINNIISNSVKYLDKKKGIINIRIKDVGDFIQVEIEDNGKGIAAKDLPNIFDRFYRTDSSRNSSQGGSGIGLSIVRKIIEDHGGRIWATSKEGIGTEIHFVLRKYQEVVQDEQNTDCGR</sequence>
<dbReference type="PRINTS" id="PR00344">
    <property type="entry name" value="BCTRLSENSOR"/>
</dbReference>
<dbReference type="Gene3D" id="1.10.287.130">
    <property type="match status" value="1"/>
</dbReference>
<evidence type="ECO:0000256" key="1">
    <source>
        <dbReference type="ARBA" id="ARBA00000085"/>
    </source>
</evidence>
<feature type="transmembrane region" description="Helical" evidence="14">
    <location>
        <begin position="6"/>
        <end position="29"/>
    </location>
</feature>
<reference evidence="17 18" key="1">
    <citation type="submission" date="2019-08" db="EMBL/GenBank/DDBJ databases">
        <title>In-depth cultivation of the pig gut microbiome towards novel bacterial diversity and tailored functional studies.</title>
        <authorList>
            <person name="Wylensek D."/>
            <person name="Hitch T.C.A."/>
            <person name="Clavel T."/>
        </authorList>
    </citation>
    <scope>NUCLEOTIDE SEQUENCE [LARGE SCALE GENOMIC DNA]</scope>
    <source>
        <strain evidence="17 18">WCA-389-WT-23D1</strain>
    </source>
</reference>
<keyword evidence="11 14" id="KW-1133">Transmembrane helix</keyword>
<dbReference type="GO" id="GO:0005886">
    <property type="term" value="C:plasma membrane"/>
    <property type="evidence" value="ECO:0007669"/>
    <property type="project" value="UniProtKB-SubCell"/>
</dbReference>
<dbReference type="InterPro" id="IPR036890">
    <property type="entry name" value="HATPase_C_sf"/>
</dbReference>
<evidence type="ECO:0000256" key="4">
    <source>
        <dbReference type="ARBA" id="ARBA00022475"/>
    </source>
</evidence>
<feature type="transmembrane region" description="Helical" evidence="14">
    <location>
        <begin position="186"/>
        <end position="205"/>
    </location>
</feature>
<gene>
    <name evidence="17" type="ORF">FYJ39_02365</name>
</gene>
<comment type="catalytic activity">
    <reaction evidence="1">
        <text>ATP + protein L-histidine = ADP + protein N-phospho-L-histidine.</text>
        <dbReference type="EC" id="2.7.13.3"/>
    </reaction>
</comment>
<keyword evidence="18" id="KW-1185">Reference proteome</keyword>
<evidence type="ECO:0000256" key="8">
    <source>
        <dbReference type="ARBA" id="ARBA00022741"/>
    </source>
</evidence>
<dbReference type="EMBL" id="VUMD01000002">
    <property type="protein sequence ID" value="MSS35455.1"/>
    <property type="molecule type" value="Genomic_DNA"/>
</dbReference>
<dbReference type="Gene3D" id="3.30.565.10">
    <property type="entry name" value="Histidine kinase-like ATPase, C-terminal domain"/>
    <property type="match status" value="1"/>
</dbReference>
<organism evidence="17 18">
    <name type="scientific">Clostridium porci</name>
    <dbReference type="NCBI Taxonomy" id="2605778"/>
    <lineage>
        <taxon>Bacteria</taxon>
        <taxon>Bacillati</taxon>
        <taxon>Bacillota</taxon>
        <taxon>Clostridia</taxon>
        <taxon>Eubacteriales</taxon>
        <taxon>Clostridiaceae</taxon>
        <taxon>Clostridium</taxon>
    </lineage>
</organism>
<keyword evidence="6" id="KW-0808">Transferase</keyword>
<comment type="caution">
    <text evidence="17">The sequence shown here is derived from an EMBL/GenBank/DDBJ whole genome shotgun (WGS) entry which is preliminary data.</text>
</comment>
<protein>
    <recommendedName>
        <fullName evidence="3">histidine kinase</fullName>
        <ecNumber evidence="3">2.7.13.3</ecNumber>
    </recommendedName>
</protein>
<dbReference type="Pfam" id="PF00512">
    <property type="entry name" value="HisKA"/>
    <property type="match status" value="1"/>
</dbReference>
<dbReference type="InterPro" id="IPR003594">
    <property type="entry name" value="HATPase_dom"/>
</dbReference>
<evidence type="ECO:0000256" key="11">
    <source>
        <dbReference type="ARBA" id="ARBA00022989"/>
    </source>
</evidence>
<evidence type="ECO:0000256" key="5">
    <source>
        <dbReference type="ARBA" id="ARBA00022553"/>
    </source>
</evidence>
<dbReference type="PANTHER" id="PTHR45528">
    <property type="entry name" value="SENSOR HISTIDINE KINASE CPXA"/>
    <property type="match status" value="1"/>
</dbReference>
<evidence type="ECO:0000256" key="13">
    <source>
        <dbReference type="ARBA" id="ARBA00023136"/>
    </source>
</evidence>
<dbReference type="FunFam" id="1.10.287.130:FF:000001">
    <property type="entry name" value="Two-component sensor histidine kinase"/>
    <property type="match status" value="1"/>
</dbReference>
<feature type="domain" description="HAMP" evidence="16">
    <location>
        <begin position="206"/>
        <end position="258"/>
    </location>
</feature>
<keyword evidence="13 14" id="KW-0472">Membrane</keyword>
<accession>A0A7X2TBG8</accession>
<keyword evidence="9 17" id="KW-0418">Kinase</keyword>
<keyword evidence="7 14" id="KW-0812">Transmembrane</keyword>